<evidence type="ECO:0000313" key="2">
    <source>
        <dbReference type="Proteomes" id="UP001283361"/>
    </source>
</evidence>
<protein>
    <submittedName>
        <fullName evidence="1">Uncharacterized protein</fullName>
    </submittedName>
</protein>
<comment type="caution">
    <text evidence="1">The sequence shown here is derived from an EMBL/GenBank/DDBJ whole genome shotgun (WGS) entry which is preliminary data.</text>
</comment>
<name>A0AAE1D1B4_9GAST</name>
<dbReference type="Proteomes" id="UP001283361">
    <property type="component" value="Unassembled WGS sequence"/>
</dbReference>
<evidence type="ECO:0000313" key="1">
    <source>
        <dbReference type="EMBL" id="KAK3750033.1"/>
    </source>
</evidence>
<proteinExistence type="predicted"/>
<reference evidence="1" key="1">
    <citation type="journal article" date="2023" name="G3 (Bethesda)">
        <title>A reference genome for the long-term kleptoplast-retaining sea slug Elysia crispata morphotype clarki.</title>
        <authorList>
            <person name="Eastman K.E."/>
            <person name="Pendleton A.L."/>
            <person name="Shaikh M.A."/>
            <person name="Suttiyut T."/>
            <person name="Ogas R."/>
            <person name="Tomko P."/>
            <person name="Gavelis G."/>
            <person name="Widhalm J.R."/>
            <person name="Wisecaver J.H."/>
        </authorList>
    </citation>
    <scope>NUCLEOTIDE SEQUENCE</scope>
    <source>
        <strain evidence="1">ECLA1</strain>
    </source>
</reference>
<sequence length="113" mass="12557">MDLPGVAIQPFANLKSSLVQMGIKLNSKRDVFPGWKGWLYLATPLSNDVNESNLTSVVEYLPVINAPITETATVQKVLQISLEAIQELGQQYTFVAFDFAVAKKAYDIVWQNP</sequence>
<keyword evidence="2" id="KW-1185">Reference proteome</keyword>
<dbReference type="AlphaFoldDB" id="A0AAE1D1B4"/>
<accession>A0AAE1D1B4</accession>
<dbReference type="EMBL" id="JAWDGP010005911">
    <property type="protein sequence ID" value="KAK3750033.1"/>
    <property type="molecule type" value="Genomic_DNA"/>
</dbReference>
<gene>
    <name evidence="1" type="ORF">RRG08_027356</name>
</gene>
<organism evidence="1 2">
    <name type="scientific">Elysia crispata</name>
    <name type="common">lettuce slug</name>
    <dbReference type="NCBI Taxonomy" id="231223"/>
    <lineage>
        <taxon>Eukaryota</taxon>
        <taxon>Metazoa</taxon>
        <taxon>Spiralia</taxon>
        <taxon>Lophotrochozoa</taxon>
        <taxon>Mollusca</taxon>
        <taxon>Gastropoda</taxon>
        <taxon>Heterobranchia</taxon>
        <taxon>Euthyneura</taxon>
        <taxon>Panpulmonata</taxon>
        <taxon>Sacoglossa</taxon>
        <taxon>Placobranchoidea</taxon>
        <taxon>Plakobranchidae</taxon>
        <taxon>Elysia</taxon>
    </lineage>
</organism>